<dbReference type="GO" id="GO:0005886">
    <property type="term" value="C:plasma membrane"/>
    <property type="evidence" value="ECO:0007669"/>
    <property type="project" value="TreeGrafter"/>
</dbReference>
<dbReference type="PANTHER" id="PTHR11706">
    <property type="entry name" value="SOLUTE CARRIER PROTEIN FAMILY 11 MEMBER"/>
    <property type="match status" value="1"/>
</dbReference>
<dbReference type="GO" id="GO:0015086">
    <property type="term" value="F:cadmium ion transmembrane transporter activity"/>
    <property type="evidence" value="ECO:0007669"/>
    <property type="project" value="TreeGrafter"/>
</dbReference>
<organism evidence="7 8">
    <name type="scientific">Candidatus Yanofskybacteria bacterium RIFCSPHIGHO2_02_FULL_38_22b</name>
    <dbReference type="NCBI Taxonomy" id="1802673"/>
    <lineage>
        <taxon>Bacteria</taxon>
        <taxon>Candidatus Yanofskyibacteriota</taxon>
    </lineage>
</organism>
<accession>A0A1F8F2P8</accession>
<feature type="transmembrane region" description="Helical" evidence="6">
    <location>
        <begin position="362"/>
        <end position="381"/>
    </location>
</feature>
<feature type="transmembrane region" description="Helical" evidence="6">
    <location>
        <begin position="244"/>
        <end position="269"/>
    </location>
</feature>
<dbReference type="Pfam" id="PF01566">
    <property type="entry name" value="Nramp"/>
    <property type="match status" value="1"/>
</dbReference>
<dbReference type="Proteomes" id="UP000176834">
    <property type="component" value="Unassembled WGS sequence"/>
</dbReference>
<name>A0A1F8F2P8_9BACT</name>
<dbReference type="AlphaFoldDB" id="A0A1F8F2P8"/>
<evidence type="ECO:0000256" key="5">
    <source>
        <dbReference type="ARBA" id="ARBA00023136"/>
    </source>
</evidence>
<gene>
    <name evidence="7" type="ORF">A3B86_01500</name>
</gene>
<dbReference type="EMBL" id="MGJN01000007">
    <property type="protein sequence ID" value="OGN07405.1"/>
    <property type="molecule type" value="Genomic_DNA"/>
</dbReference>
<comment type="subcellular location">
    <subcellularLocation>
        <location evidence="1">Membrane</location>
        <topology evidence="1">Multi-pass membrane protein</topology>
    </subcellularLocation>
</comment>
<feature type="transmembrane region" description="Helical" evidence="6">
    <location>
        <begin position="82"/>
        <end position="100"/>
    </location>
</feature>
<proteinExistence type="predicted"/>
<feature type="transmembrane region" description="Helical" evidence="6">
    <location>
        <begin position="38"/>
        <end position="56"/>
    </location>
</feature>
<keyword evidence="4 6" id="KW-1133">Transmembrane helix</keyword>
<keyword evidence="5 6" id="KW-0472">Membrane</keyword>
<feature type="transmembrane region" description="Helical" evidence="6">
    <location>
        <begin position="337"/>
        <end position="356"/>
    </location>
</feature>
<sequence>MIDKFKKFWKRLGPGLITGASDDDPSGIISYSIAGVKYGFTSLWTMLFILPLMIVIQEMSARIGLSSSCGLAGNIKRHYSKLLLVFISTLIIVSNVFNIGADIYGMAAAVELLLPGSTKVWSLIIILLMIFLVVKLPYRKIVAIFKWLAVSLLAYVLAGVLFIHDWPEVIRNTFIPTFQWDYGYLIIIMAIFGTTISPYLAFWQASEEAEEERIKRGNTDGKFMCEFKTITRYELRRAMEDTKIGMVFSNLVGFFIIALTASVLFSAGIKNIETIQEAAEALRPLAGDYAYLLFTLGIISSGLLAIPILAGSSAYVMAEIFNWKASLDRPFSKAKEFYIVIIIATALGMLMPFFGIGPVKALFWTAIIHAIVAPFLIITLIHMANNPLIVGPNVNKKYTNYIAYITLVIMLLIGLVFIIAELPFPTEMKALIYSVFPK</sequence>
<comment type="caution">
    <text evidence="7">The sequence shown here is derived from an EMBL/GenBank/DDBJ whole genome shotgun (WGS) entry which is preliminary data.</text>
</comment>
<protein>
    <recommendedName>
        <fullName evidence="9">Iron transporter</fullName>
    </recommendedName>
</protein>
<feature type="transmembrane region" description="Helical" evidence="6">
    <location>
        <begin position="120"/>
        <end position="138"/>
    </location>
</feature>
<feature type="transmembrane region" description="Helical" evidence="6">
    <location>
        <begin position="145"/>
        <end position="163"/>
    </location>
</feature>
<evidence type="ECO:0008006" key="9">
    <source>
        <dbReference type="Google" id="ProtNLM"/>
    </source>
</evidence>
<dbReference type="GO" id="GO:0034755">
    <property type="term" value="P:iron ion transmembrane transport"/>
    <property type="evidence" value="ECO:0007669"/>
    <property type="project" value="TreeGrafter"/>
</dbReference>
<evidence type="ECO:0000313" key="8">
    <source>
        <dbReference type="Proteomes" id="UP000176834"/>
    </source>
</evidence>
<keyword evidence="3 6" id="KW-0812">Transmembrane</keyword>
<dbReference type="InterPro" id="IPR001046">
    <property type="entry name" value="NRAMP_fam"/>
</dbReference>
<dbReference type="GO" id="GO:0005384">
    <property type="term" value="F:manganese ion transmembrane transporter activity"/>
    <property type="evidence" value="ECO:0007669"/>
    <property type="project" value="TreeGrafter"/>
</dbReference>
<reference evidence="7 8" key="1">
    <citation type="journal article" date="2016" name="Nat. Commun.">
        <title>Thousands of microbial genomes shed light on interconnected biogeochemical processes in an aquifer system.</title>
        <authorList>
            <person name="Anantharaman K."/>
            <person name="Brown C.T."/>
            <person name="Hug L.A."/>
            <person name="Sharon I."/>
            <person name="Castelle C.J."/>
            <person name="Probst A.J."/>
            <person name="Thomas B.C."/>
            <person name="Singh A."/>
            <person name="Wilkins M.J."/>
            <person name="Karaoz U."/>
            <person name="Brodie E.L."/>
            <person name="Williams K.H."/>
            <person name="Hubbard S.S."/>
            <person name="Banfield J.F."/>
        </authorList>
    </citation>
    <scope>NUCLEOTIDE SEQUENCE [LARGE SCALE GENOMIC DNA]</scope>
</reference>
<evidence type="ECO:0000256" key="3">
    <source>
        <dbReference type="ARBA" id="ARBA00022692"/>
    </source>
</evidence>
<evidence type="ECO:0000256" key="1">
    <source>
        <dbReference type="ARBA" id="ARBA00004141"/>
    </source>
</evidence>
<evidence type="ECO:0000256" key="6">
    <source>
        <dbReference type="SAM" id="Phobius"/>
    </source>
</evidence>
<keyword evidence="2" id="KW-0813">Transport</keyword>
<evidence type="ECO:0000256" key="2">
    <source>
        <dbReference type="ARBA" id="ARBA00022448"/>
    </source>
</evidence>
<feature type="transmembrane region" description="Helical" evidence="6">
    <location>
        <begin position="289"/>
        <end position="316"/>
    </location>
</feature>
<evidence type="ECO:0000313" key="7">
    <source>
        <dbReference type="EMBL" id="OGN07405.1"/>
    </source>
</evidence>
<feature type="transmembrane region" description="Helical" evidence="6">
    <location>
        <begin position="183"/>
        <end position="203"/>
    </location>
</feature>
<evidence type="ECO:0000256" key="4">
    <source>
        <dbReference type="ARBA" id="ARBA00022989"/>
    </source>
</evidence>
<dbReference type="PANTHER" id="PTHR11706:SF33">
    <property type="entry name" value="NATURAL RESISTANCE-ASSOCIATED MACROPHAGE PROTEIN 2"/>
    <property type="match status" value="1"/>
</dbReference>
<feature type="transmembrane region" description="Helical" evidence="6">
    <location>
        <begin position="401"/>
        <end position="420"/>
    </location>
</feature>